<dbReference type="RefSeq" id="WP_086540342.1">
    <property type="nucleotide sequence ID" value="NZ_MSSW01000009.1"/>
</dbReference>
<proteinExistence type="predicted"/>
<protein>
    <submittedName>
        <fullName evidence="1">Uncharacterized protein</fullName>
    </submittedName>
</protein>
<organism evidence="1 2">
    <name type="scientific">Algoriphagus antarcticus</name>
    <dbReference type="NCBI Taxonomy" id="238540"/>
    <lineage>
        <taxon>Bacteria</taxon>
        <taxon>Pseudomonadati</taxon>
        <taxon>Bacteroidota</taxon>
        <taxon>Cytophagia</taxon>
        <taxon>Cytophagales</taxon>
        <taxon>Cyclobacteriaceae</taxon>
        <taxon>Algoriphagus</taxon>
    </lineage>
</organism>
<gene>
    <name evidence="1" type="ORF">C8N25_10139</name>
</gene>
<name>A0A3E0E7G7_9BACT</name>
<dbReference type="AlphaFoldDB" id="A0A3E0E7G7"/>
<evidence type="ECO:0000313" key="2">
    <source>
        <dbReference type="Proteomes" id="UP000256405"/>
    </source>
</evidence>
<dbReference type="OrthoDB" id="826820at2"/>
<sequence length="114" mass="12784">MNKQLSAVMISLSLGIWLVAVCNFSGQPNFQVKQTSISVLSDLSSLPDLQFFELGNHPEVPGFKVDWSLSGKLNSEIESFGSLSEIGCLTNSFFKKLVTLFDVKITFLHFFYPW</sequence>
<keyword evidence="2" id="KW-1185">Reference proteome</keyword>
<accession>A0A3E0E7G7</accession>
<dbReference type="EMBL" id="QUNF01000001">
    <property type="protein sequence ID" value="REG94214.1"/>
    <property type="molecule type" value="Genomic_DNA"/>
</dbReference>
<evidence type="ECO:0000313" key="1">
    <source>
        <dbReference type="EMBL" id="REG94214.1"/>
    </source>
</evidence>
<reference evidence="1 2" key="1">
    <citation type="submission" date="2018-08" db="EMBL/GenBank/DDBJ databases">
        <title>Genomic Encyclopedia of Archaeal and Bacterial Type Strains, Phase II (KMG-II): from individual species to whole genera.</title>
        <authorList>
            <person name="Goeker M."/>
        </authorList>
    </citation>
    <scope>NUCLEOTIDE SEQUENCE [LARGE SCALE GENOMIC DNA]</scope>
    <source>
        <strain evidence="1 2">DSM 15986</strain>
    </source>
</reference>
<comment type="caution">
    <text evidence="1">The sequence shown here is derived from an EMBL/GenBank/DDBJ whole genome shotgun (WGS) entry which is preliminary data.</text>
</comment>
<dbReference type="Proteomes" id="UP000256405">
    <property type="component" value="Unassembled WGS sequence"/>
</dbReference>